<dbReference type="Proteomes" id="UP001055879">
    <property type="component" value="Linkage Group LG04"/>
</dbReference>
<gene>
    <name evidence="1" type="ORF">L6452_14907</name>
</gene>
<evidence type="ECO:0000313" key="1">
    <source>
        <dbReference type="EMBL" id="KAI3735411.1"/>
    </source>
</evidence>
<dbReference type="EMBL" id="CM042050">
    <property type="protein sequence ID" value="KAI3735411.1"/>
    <property type="molecule type" value="Genomic_DNA"/>
</dbReference>
<name>A0ACB9CME9_ARCLA</name>
<accession>A0ACB9CME9</accession>
<evidence type="ECO:0000313" key="2">
    <source>
        <dbReference type="Proteomes" id="UP001055879"/>
    </source>
</evidence>
<sequence>MGGETRIVVTDRHTSLADISVHDSLVVSSMAASSVSSTNSQVKTLILLFSKGGINFVVWIELFVSFNGEFSSHQKIRVDHMNQIAGLDEQLSQLNVNHVFSPSLPLNNVGDWAVSDDDISEQGEPTSDMRKSSLPLQPVQRKFRNHDAYSS</sequence>
<comment type="caution">
    <text evidence="1">The sequence shown here is derived from an EMBL/GenBank/DDBJ whole genome shotgun (WGS) entry which is preliminary data.</text>
</comment>
<reference evidence="2" key="1">
    <citation type="journal article" date="2022" name="Mol. Ecol. Resour.">
        <title>The genomes of chicory, endive, great burdock and yacon provide insights into Asteraceae palaeo-polyploidization history and plant inulin production.</title>
        <authorList>
            <person name="Fan W."/>
            <person name="Wang S."/>
            <person name="Wang H."/>
            <person name="Wang A."/>
            <person name="Jiang F."/>
            <person name="Liu H."/>
            <person name="Zhao H."/>
            <person name="Xu D."/>
            <person name="Zhang Y."/>
        </authorList>
    </citation>
    <scope>NUCLEOTIDE SEQUENCE [LARGE SCALE GENOMIC DNA]</scope>
    <source>
        <strain evidence="2">cv. Niubang</strain>
    </source>
</reference>
<reference evidence="1 2" key="2">
    <citation type="journal article" date="2022" name="Mol. Ecol. Resour.">
        <title>The genomes of chicory, endive, great burdock and yacon provide insights into Asteraceae paleo-polyploidization history and plant inulin production.</title>
        <authorList>
            <person name="Fan W."/>
            <person name="Wang S."/>
            <person name="Wang H."/>
            <person name="Wang A."/>
            <person name="Jiang F."/>
            <person name="Liu H."/>
            <person name="Zhao H."/>
            <person name="Xu D."/>
            <person name="Zhang Y."/>
        </authorList>
    </citation>
    <scope>NUCLEOTIDE SEQUENCE [LARGE SCALE GENOMIC DNA]</scope>
    <source>
        <strain evidence="2">cv. Niubang</strain>
    </source>
</reference>
<keyword evidence="2" id="KW-1185">Reference proteome</keyword>
<proteinExistence type="predicted"/>
<organism evidence="1 2">
    <name type="scientific">Arctium lappa</name>
    <name type="common">Greater burdock</name>
    <name type="synonym">Lappa major</name>
    <dbReference type="NCBI Taxonomy" id="4217"/>
    <lineage>
        <taxon>Eukaryota</taxon>
        <taxon>Viridiplantae</taxon>
        <taxon>Streptophyta</taxon>
        <taxon>Embryophyta</taxon>
        <taxon>Tracheophyta</taxon>
        <taxon>Spermatophyta</taxon>
        <taxon>Magnoliopsida</taxon>
        <taxon>eudicotyledons</taxon>
        <taxon>Gunneridae</taxon>
        <taxon>Pentapetalae</taxon>
        <taxon>asterids</taxon>
        <taxon>campanulids</taxon>
        <taxon>Asterales</taxon>
        <taxon>Asteraceae</taxon>
        <taxon>Carduoideae</taxon>
        <taxon>Cardueae</taxon>
        <taxon>Arctiinae</taxon>
        <taxon>Arctium</taxon>
    </lineage>
</organism>
<protein>
    <submittedName>
        <fullName evidence="1">Uncharacterized protein</fullName>
    </submittedName>
</protein>